<feature type="domain" description="T-cell immunomodulatory protein TIP C2" evidence="8">
    <location>
        <begin position="271"/>
        <end position="382"/>
    </location>
</feature>
<comment type="similarity">
    <text evidence="2">Belongs to the TIP family.</text>
</comment>
<keyword evidence="4 7" id="KW-1133">Transmembrane helix</keyword>
<keyword evidence="3 7" id="KW-0812">Transmembrane</keyword>
<dbReference type="Proteomes" id="UP000473826">
    <property type="component" value="Unassembled WGS sequence"/>
</dbReference>
<comment type="subcellular location">
    <subcellularLocation>
        <location evidence="1">Membrane</location>
        <topology evidence="1">Single-pass type I membrane protein</topology>
    </subcellularLocation>
</comment>
<protein>
    <recommendedName>
        <fullName evidence="8">T-cell immunomodulatory protein TIP C2 domain-containing protein</fullName>
    </recommendedName>
</protein>
<evidence type="ECO:0000256" key="2">
    <source>
        <dbReference type="ARBA" id="ARBA00006496"/>
    </source>
</evidence>
<dbReference type="Pfam" id="PF23122">
    <property type="entry name" value="C2_ITFG1"/>
    <property type="match status" value="1"/>
</dbReference>
<evidence type="ECO:0000256" key="5">
    <source>
        <dbReference type="ARBA" id="ARBA00023136"/>
    </source>
</evidence>
<dbReference type="AlphaFoldDB" id="A0A7D8Z6V0"/>
<dbReference type="PANTHER" id="PTHR13412:SF0">
    <property type="entry name" value="T-CELL IMMUNOMODULATORY PROTEIN"/>
    <property type="match status" value="1"/>
</dbReference>
<evidence type="ECO:0000256" key="3">
    <source>
        <dbReference type="ARBA" id="ARBA00022692"/>
    </source>
</evidence>
<feature type="transmembrane region" description="Helical" evidence="7">
    <location>
        <begin position="388"/>
        <end position="410"/>
    </location>
</feature>
<evidence type="ECO:0000256" key="7">
    <source>
        <dbReference type="SAM" id="Phobius"/>
    </source>
</evidence>
<proteinExistence type="inferred from homology"/>
<evidence type="ECO:0000259" key="8">
    <source>
        <dbReference type="Pfam" id="PF23122"/>
    </source>
</evidence>
<evidence type="ECO:0000313" key="9">
    <source>
        <dbReference type="EMBL" id="TXT07106.1"/>
    </source>
</evidence>
<dbReference type="PANTHER" id="PTHR13412">
    <property type="entry name" value="T-CELL IMMUNOMODULATORY PROTEIN HOMOLOG"/>
    <property type="match status" value="1"/>
</dbReference>
<keyword evidence="5 7" id="KW-0472">Membrane</keyword>
<comment type="caution">
    <text evidence="9">The sequence shown here is derived from an EMBL/GenBank/DDBJ whole genome shotgun (WGS) entry which is preliminary data.</text>
</comment>
<accession>A0A7D8Z6V0</accession>
<dbReference type="InterPro" id="IPR024881">
    <property type="entry name" value="Tip"/>
</dbReference>
<keyword evidence="6" id="KW-0325">Glycoprotein</keyword>
<evidence type="ECO:0000256" key="6">
    <source>
        <dbReference type="ARBA" id="ARBA00023180"/>
    </source>
</evidence>
<sequence length="434" mass="47555">MRIQTWLNQGEAGYKLHQMFDLPAGAQALTYADINRDGAIDMVFPACSKTLPSRGTGTDCEIHIAYNIQAGLCSTEASQFDGKGDLKCRGWGDLCTRDPQAVLSLRKGDVSFAVADLFPDDKGVELMIAAPGNRNIQVPIRAGDFDVDGFPDLLITVRNATNHRKVKVLRNVPCGKGVFGCPTESGRGFVVAGGKGWEALDAITDSTGASWIDLDDDGSLDIMVHRDGKEQITFLQNNFFHDAFFLKAQVLTGVCEGTCEPVGGGKKYSALGAGYSGASFKFTVFDTAGRRHAQQVPQLPQTGYQALQSPHTFIGLGRTNNYIENLVVGTSLNPPEDTTTLEAVIPNSQVIVNPPWPIWGDSLYKVTSPVTKRNKEWRTELFLHPGDWVPWVAAAVLGTVVTLAFVVWRLDEREKKEDERERRRALHAINFQAL</sequence>
<dbReference type="InterPro" id="IPR028994">
    <property type="entry name" value="Integrin_alpha_N"/>
</dbReference>
<reference evidence="9 10" key="1">
    <citation type="journal article" date="2019" name="PLoS Genet.">
        <title>Convergent evolution of linked mating-type loci in basidiomycete fungi.</title>
        <authorList>
            <person name="Sun S."/>
            <person name="Coelho M.A."/>
            <person name="Heitman J."/>
            <person name="Nowrousian M."/>
        </authorList>
    </citation>
    <scope>NUCLEOTIDE SEQUENCE [LARGE SCALE GENOMIC DNA]</scope>
    <source>
        <strain evidence="9 10">CBS 4282</strain>
    </source>
</reference>
<organism evidence="9 10">
    <name type="scientific">Vanrija humicola</name>
    <name type="common">Yeast</name>
    <name type="synonym">Cryptococcus humicola</name>
    <dbReference type="NCBI Taxonomy" id="5417"/>
    <lineage>
        <taxon>Eukaryota</taxon>
        <taxon>Fungi</taxon>
        <taxon>Dikarya</taxon>
        <taxon>Basidiomycota</taxon>
        <taxon>Agaricomycotina</taxon>
        <taxon>Tremellomycetes</taxon>
        <taxon>Trichosporonales</taxon>
        <taxon>Trichosporonaceae</taxon>
        <taxon>Vanrija</taxon>
    </lineage>
</organism>
<dbReference type="EMBL" id="QKWK01000009">
    <property type="protein sequence ID" value="TXT07106.1"/>
    <property type="molecule type" value="Genomic_DNA"/>
</dbReference>
<dbReference type="GO" id="GO:0005886">
    <property type="term" value="C:plasma membrane"/>
    <property type="evidence" value="ECO:0007669"/>
    <property type="project" value="TreeGrafter"/>
</dbReference>
<dbReference type="SUPFAM" id="SSF69318">
    <property type="entry name" value="Integrin alpha N-terminal domain"/>
    <property type="match status" value="1"/>
</dbReference>
<name>A0A7D8Z6V0_VANHU</name>
<evidence type="ECO:0000256" key="1">
    <source>
        <dbReference type="ARBA" id="ARBA00004479"/>
    </source>
</evidence>
<keyword evidence="10" id="KW-1185">Reference proteome</keyword>
<evidence type="ECO:0000313" key="10">
    <source>
        <dbReference type="Proteomes" id="UP000473826"/>
    </source>
</evidence>
<dbReference type="InterPro" id="IPR057089">
    <property type="entry name" value="C2_TIP"/>
</dbReference>
<gene>
    <name evidence="9" type="ORF">VHUM_03276</name>
</gene>
<dbReference type="OrthoDB" id="10022113at2759"/>
<evidence type="ECO:0000256" key="4">
    <source>
        <dbReference type="ARBA" id="ARBA00022989"/>
    </source>
</evidence>